<evidence type="ECO:0000313" key="2">
    <source>
        <dbReference type="Proteomes" id="UP000218282"/>
    </source>
</evidence>
<evidence type="ECO:0000313" key="1">
    <source>
        <dbReference type="EMBL" id="PCS05613.1"/>
    </source>
</evidence>
<keyword evidence="2" id="KW-1185">Reference proteome</keyword>
<name>A0A2A5RWL0_9LACT</name>
<sequence>MQSLNYWVGNRVNDVVNTVGNAVNTVKRKKDKGIINSIAYSIANACRLL</sequence>
<dbReference type="EMBL" id="JXJW01000015">
    <property type="protein sequence ID" value="PCS05613.1"/>
    <property type="molecule type" value="Genomic_DNA"/>
</dbReference>
<gene>
    <name evidence="1" type="ORF">RU86_GL000620</name>
</gene>
<comment type="caution">
    <text evidence="1">The sequence shown here is derived from an EMBL/GenBank/DDBJ whole genome shotgun (WGS) entry which is preliminary data.</text>
</comment>
<organism evidence="1 2">
    <name type="scientific">Pseudolactococcus piscium</name>
    <dbReference type="NCBI Taxonomy" id="1364"/>
    <lineage>
        <taxon>Bacteria</taxon>
        <taxon>Bacillati</taxon>
        <taxon>Bacillota</taxon>
        <taxon>Bacilli</taxon>
        <taxon>Lactobacillales</taxon>
        <taxon>Streptococcaceae</taxon>
        <taxon>Pseudolactococcus</taxon>
    </lineage>
</organism>
<dbReference type="AlphaFoldDB" id="A0A2A5RWL0"/>
<dbReference type="Proteomes" id="UP000218282">
    <property type="component" value="Unassembled WGS sequence"/>
</dbReference>
<protein>
    <submittedName>
        <fullName evidence="1">Uncharacterized protein</fullName>
    </submittedName>
</protein>
<reference evidence="1 2" key="1">
    <citation type="submission" date="2014-12" db="EMBL/GenBank/DDBJ databases">
        <title>Draft genome sequences of 10 type strains of Lactococcus.</title>
        <authorList>
            <person name="Sun Z."/>
            <person name="Zhong Z."/>
            <person name="Liu W."/>
            <person name="Zhang W."/>
            <person name="Zhang H."/>
        </authorList>
    </citation>
    <scope>NUCLEOTIDE SEQUENCE [LARGE SCALE GENOMIC DNA]</scope>
    <source>
        <strain evidence="1 2">DSM 6634</strain>
    </source>
</reference>
<proteinExistence type="predicted"/>
<accession>A0A2A5RWL0</accession>